<evidence type="ECO:0008006" key="2">
    <source>
        <dbReference type="Google" id="ProtNLM"/>
    </source>
</evidence>
<dbReference type="Pfam" id="PF01894">
    <property type="entry name" value="YjbQ"/>
    <property type="match status" value="1"/>
</dbReference>
<organism evidence="1">
    <name type="scientific">Ignisphaera aggregans</name>
    <dbReference type="NCBI Taxonomy" id="334771"/>
    <lineage>
        <taxon>Archaea</taxon>
        <taxon>Thermoproteota</taxon>
        <taxon>Thermoprotei</taxon>
        <taxon>Desulfurococcales</taxon>
        <taxon>Desulfurococcaceae</taxon>
        <taxon>Ignisphaera</taxon>
    </lineage>
</organism>
<evidence type="ECO:0000313" key="1">
    <source>
        <dbReference type="EMBL" id="HGM07080.1"/>
    </source>
</evidence>
<reference evidence="1" key="1">
    <citation type="journal article" date="2020" name="mSystems">
        <title>Genome- and Community-Level Interaction Insights into Carbon Utilization and Element Cycling Functions of Hydrothermarchaeota in Hydrothermal Sediment.</title>
        <authorList>
            <person name="Zhou Z."/>
            <person name="Liu Y."/>
            <person name="Xu W."/>
            <person name="Pan J."/>
            <person name="Luo Z.H."/>
            <person name="Li M."/>
        </authorList>
    </citation>
    <scope>NUCLEOTIDE SEQUENCE [LARGE SCALE GENOMIC DNA]</scope>
    <source>
        <strain evidence="1">SpSt-658</strain>
    </source>
</reference>
<dbReference type="InterPro" id="IPR035917">
    <property type="entry name" value="YjbQ-like_sf"/>
</dbReference>
<comment type="caution">
    <text evidence="1">The sequence shown here is derived from an EMBL/GenBank/DDBJ whole genome shotgun (WGS) entry which is preliminary data.</text>
</comment>
<dbReference type="InterPro" id="IPR001602">
    <property type="entry name" value="UPF0047_YjbQ-like"/>
</dbReference>
<name>A0A7C4D0B3_9CREN</name>
<proteinExistence type="predicted"/>
<accession>A0A7C4D0B3</accession>
<gene>
    <name evidence="1" type="ORF">ENU31_01530</name>
</gene>
<protein>
    <recommendedName>
        <fullName evidence="2">YjbQ family protein</fullName>
    </recommendedName>
</protein>
<dbReference type="AlphaFoldDB" id="A0A7C4D0B3"/>
<dbReference type="Gene3D" id="2.60.120.460">
    <property type="entry name" value="YjbQ-like"/>
    <property type="match status" value="1"/>
</dbReference>
<sequence length="131" mass="14742">MKVCSKIVEIRTYGPMVLHPITYLVKDVISECKASMGLVWISVEGATPALIVLSKGMHKDFLNFICRFIPFNGWRHGNAYAHLISTLISTNIVIPIMDGSLVLSPDDDIYLLETRSVHNHVRRISIQIHTV</sequence>
<dbReference type="EMBL" id="DTCA01000051">
    <property type="protein sequence ID" value="HGM07080.1"/>
    <property type="molecule type" value="Genomic_DNA"/>
</dbReference>
<dbReference type="SUPFAM" id="SSF111038">
    <property type="entry name" value="YjbQ-like"/>
    <property type="match status" value="1"/>
</dbReference>